<sequence length="393" mass="44982">MILLKFDVKQPKVDHGNSGKTAVLGEADKNYLIKWFEKLPTLPSHYCRSTPANQEKKFPEPGTTLNQLHRDYKQAAEDDGSGQKDQCDTCISAKHGNIDQESYQAHIRAKGEARAEKAKDKETASAKKSVWTLDVQAVLLCPKTKASALYYKTKLQLHNLSFYNLKSGEGYCYVWDETQGDYKHFSEVLDAHPEIEEIVIWSDGFTYQNRNTNLANSLLDLAIKCGVKIVQKYLVVGHTQMEVDSKHATIERKLVGDIYIPHDYVVVMESARLKPSPHVVKQVSHDEVMKLDGSYLSSIRPGKKTGDPTVYNLWALEFQSTGTVQFKLEISEKAIWEKLRQRISLPKKPFSQIRHFKEQLPIKERKYNNLQSMKPVLPTWAHPFYDNLPHHNN</sequence>
<comment type="caution">
    <text evidence="1">The sequence shown here is derived from an EMBL/GenBank/DDBJ whole genome shotgun (WGS) entry which is preliminary data.</text>
</comment>
<dbReference type="OrthoDB" id="8862904at2759"/>
<dbReference type="AlphaFoldDB" id="A0A7D9HL24"/>
<evidence type="ECO:0000313" key="1">
    <source>
        <dbReference type="EMBL" id="CAB3985083.1"/>
    </source>
</evidence>
<evidence type="ECO:0000313" key="2">
    <source>
        <dbReference type="Proteomes" id="UP001152795"/>
    </source>
</evidence>
<reference evidence="1" key="1">
    <citation type="submission" date="2020-04" db="EMBL/GenBank/DDBJ databases">
        <authorList>
            <person name="Alioto T."/>
            <person name="Alioto T."/>
            <person name="Gomez Garrido J."/>
        </authorList>
    </citation>
    <scope>NUCLEOTIDE SEQUENCE</scope>
    <source>
        <strain evidence="1">A484AB</strain>
    </source>
</reference>
<accession>A0A7D9HL24</accession>
<dbReference type="EMBL" id="CACRXK020000825">
    <property type="protein sequence ID" value="CAB3985083.1"/>
    <property type="molecule type" value="Genomic_DNA"/>
</dbReference>
<organism evidence="1 2">
    <name type="scientific">Paramuricea clavata</name>
    <name type="common">Red gorgonian</name>
    <name type="synonym">Violescent sea-whip</name>
    <dbReference type="NCBI Taxonomy" id="317549"/>
    <lineage>
        <taxon>Eukaryota</taxon>
        <taxon>Metazoa</taxon>
        <taxon>Cnidaria</taxon>
        <taxon>Anthozoa</taxon>
        <taxon>Octocorallia</taxon>
        <taxon>Malacalcyonacea</taxon>
        <taxon>Plexauridae</taxon>
        <taxon>Paramuricea</taxon>
    </lineage>
</organism>
<name>A0A7D9HL24_PARCT</name>
<dbReference type="PANTHER" id="PTHR10773:SF19">
    <property type="match status" value="1"/>
</dbReference>
<protein>
    <submittedName>
        <fullName evidence="1">Uncharacterized protein</fullName>
    </submittedName>
</protein>
<gene>
    <name evidence="1" type="ORF">PACLA_8A045850</name>
</gene>
<keyword evidence="2" id="KW-1185">Reference proteome</keyword>
<proteinExistence type="predicted"/>
<dbReference type="PANTHER" id="PTHR10773">
    <property type="entry name" value="DNA-DIRECTED RNA POLYMERASES I, II, AND III SUBUNIT RPABC2"/>
    <property type="match status" value="1"/>
</dbReference>
<dbReference type="Proteomes" id="UP001152795">
    <property type="component" value="Unassembled WGS sequence"/>
</dbReference>